<feature type="compositionally biased region" description="Basic and acidic residues" evidence="1">
    <location>
        <begin position="148"/>
        <end position="161"/>
    </location>
</feature>
<dbReference type="Proteomes" id="UP001221757">
    <property type="component" value="Unassembled WGS sequence"/>
</dbReference>
<dbReference type="AlphaFoldDB" id="A0AAD7CRU0"/>
<feature type="chain" id="PRO_5042036946" description="Secreted protein" evidence="2">
    <location>
        <begin position="23"/>
        <end position="161"/>
    </location>
</feature>
<sequence length="161" mass="18006">MQRLAMYSIFYLVILHTAPSDSERIAAAARLSNLDTLLCLSPCIQPTDPYCGRLCNSLPCIHLVHPSFQATQALLLHESKAEQATAQIAKAHQWQVANPARGIDAPDTGRKRRRAAGAQGRRLFRGRRRDRGVRDLLEPVHNNPRPLGAHEERAERGYTSH</sequence>
<reference evidence="3" key="1">
    <citation type="submission" date="2023-03" db="EMBL/GenBank/DDBJ databases">
        <title>Massive genome expansion in bonnet fungi (Mycena s.s.) driven by repeated elements and novel gene families across ecological guilds.</title>
        <authorList>
            <consortium name="Lawrence Berkeley National Laboratory"/>
            <person name="Harder C.B."/>
            <person name="Miyauchi S."/>
            <person name="Viragh M."/>
            <person name="Kuo A."/>
            <person name="Thoen E."/>
            <person name="Andreopoulos B."/>
            <person name="Lu D."/>
            <person name="Skrede I."/>
            <person name="Drula E."/>
            <person name="Henrissat B."/>
            <person name="Morin E."/>
            <person name="Kohler A."/>
            <person name="Barry K."/>
            <person name="LaButti K."/>
            <person name="Morin E."/>
            <person name="Salamov A."/>
            <person name="Lipzen A."/>
            <person name="Mereny Z."/>
            <person name="Hegedus B."/>
            <person name="Baldrian P."/>
            <person name="Stursova M."/>
            <person name="Weitz H."/>
            <person name="Taylor A."/>
            <person name="Grigoriev I.V."/>
            <person name="Nagy L.G."/>
            <person name="Martin F."/>
            <person name="Kauserud H."/>
        </authorList>
    </citation>
    <scope>NUCLEOTIDE SEQUENCE</scope>
    <source>
        <strain evidence="3">CBHHK067</strain>
    </source>
</reference>
<protein>
    <recommendedName>
        <fullName evidence="5">Secreted protein</fullName>
    </recommendedName>
</protein>
<evidence type="ECO:0000256" key="1">
    <source>
        <dbReference type="SAM" id="MobiDB-lite"/>
    </source>
</evidence>
<dbReference type="EMBL" id="JARKIE010000263">
    <property type="protein sequence ID" value="KAJ7660039.1"/>
    <property type="molecule type" value="Genomic_DNA"/>
</dbReference>
<proteinExistence type="predicted"/>
<comment type="caution">
    <text evidence="3">The sequence shown here is derived from an EMBL/GenBank/DDBJ whole genome shotgun (WGS) entry which is preliminary data.</text>
</comment>
<evidence type="ECO:0000256" key="2">
    <source>
        <dbReference type="SAM" id="SignalP"/>
    </source>
</evidence>
<name>A0AAD7CRU0_MYCRO</name>
<feature type="region of interest" description="Disordered" evidence="1">
    <location>
        <begin position="99"/>
        <end position="161"/>
    </location>
</feature>
<evidence type="ECO:0000313" key="3">
    <source>
        <dbReference type="EMBL" id="KAJ7660039.1"/>
    </source>
</evidence>
<gene>
    <name evidence="3" type="ORF">B0H17DRAFT_335376</name>
</gene>
<accession>A0AAD7CRU0</accession>
<evidence type="ECO:0000313" key="4">
    <source>
        <dbReference type="Proteomes" id="UP001221757"/>
    </source>
</evidence>
<keyword evidence="4" id="KW-1185">Reference proteome</keyword>
<evidence type="ECO:0008006" key="5">
    <source>
        <dbReference type="Google" id="ProtNLM"/>
    </source>
</evidence>
<organism evidence="3 4">
    <name type="scientific">Mycena rosella</name>
    <name type="common">Pink bonnet</name>
    <name type="synonym">Agaricus rosellus</name>
    <dbReference type="NCBI Taxonomy" id="1033263"/>
    <lineage>
        <taxon>Eukaryota</taxon>
        <taxon>Fungi</taxon>
        <taxon>Dikarya</taxon>
        <taxon>Basidiomycota</taxon>
        <taxon>Agaricomycotina</taxon>
        <taxon>Agaricomycetes</taxon>
        <taxon>Agaricomycetidae</taxon>
        <taxon>Agaricales</taxon>
        <taxon>Marasmiineae</taxon>
        <taxon>Mycenaceae</taxon>
        <taxon>Mycena</taxon>
    </lineage>
</organism>
<feature type="compositionally biased region" description="Basic residues" evidence="1">
    <location>
        <begin position="122"/>
        <end position="131"/>
    </location>
</feature>
<feature type="signal peptide" evidence="2">
    <location>
        <begin position="1"/>
        <end position="22"/>
    </location>
</feature>
<keyword evidence="2" id="KW-0732">Signal</keyword>